<feature type="region of interest" description="Disordered" evidence="2">
    <location>
        <begin position="143"/>
        <end position="169"/>
    </location>
</feature>
<evidence type="ECO:0000313" key="4">
    <source>
        <dbReference type="Proteomes" id="UP000002009"/>
    </source>
</evidence>
<dbReference type="PANTHER" id="PTHR45982:SF1">
    <property type="entry name" value="REGULATOR OF CHROMOSOME CONDENSATION"/>
    <property type="match status" value="1"/>
</dbReference>
<dbReference type="GO" id="GO:0005737">
    <property type="term" value="C:cytoplasm"/>
    <property type="evidence" value="ECO:0007669"/>
    <property type="project" value="TreeGrafter"/>
</dbReference>
<dbReference type="Gene3D" id="2.130.10.30">
    <property type="entry name" value="Regulator of chromosome condensation 1/beta-lactamase-inhibitor protein II"/>
    <property type="match status" value="1"/>
</dbReference>
<gene>
    <name evidence="3" type="ORF">MICPUN_53154</name>
</gene>
<sequence length="393" mass="38952">MPSDDVKIVSCAVGRYHTVALAADGTVLTFGLNDKGQLGRAGTYGVADGDACVCDSGGGCACGGEGEGGARIGGDARTQLAYEEGDACVGGAACRDGVARAVDLSEFGTAAVAVAAGRYATAAVLASGEVVTWGLNLCGSSRGEADDAKNSSSDGAPPPITRESLLRDPRAAATPRLVRGLASESGGSKPVVVVFGYAHMAILTDDGELYTCDTGFDGYAGGLGSKYTPNGDKRLGRDAPDEASALAPRRVHVGGAQGGAQGGADGGGSKVSAVSLGRCHAAAATTNGEMFAFGCGALGGKDPRGFPVRVPDAPSDVYDVACGEYFTLASTADGGLFGWGDGNSGQLGTSGDGKKDNAAVEIDLGARLGEKTRVVAPVAGYQHAMAIAVPGES</sequence>
<dbReference type="EMBL" id="CP001575">
    <property type="protein sequence ID" value="ACO69284.1"/>
    <property type="molecule type" value="Genomic_DNA"/>
</dbReference>
<dbReference type="InParanoid" id="C1FGL6"/>
<name>C1FGL6_MICCC</name>
<protein>
    <submittedName>
        <fullName evidence="3">Uncharacterized protein</fullName>
    </submittedName>
</protein>
<dbReference type="AlphaFoldDB" id="C1FGL6"/>
<dbReference type="PANTHER" id="PTHR45982">
    <property type="entry name" value="REGULATOR OF CHROMOSOME CONDENSATION"/>
    <property type="match status" value="1"/>
</dbReference>
<evidence type="ECO:0000256" key="2">
    <source>
        <dbReference type="SAM" id="MobiDB-lite"/>
    </source>
</evidence>
<dbReference type="InterPro" id="IPR051553">
    <property type="entry name" value="Ran_GTPase-activating"/>
</dbReference>
<dbReference type="InterPro" id="IPR009091">
    <property type="entry name" value="RCC1/BLIP-II"/>
</dbReference>
<dbReference type="KEGG" id="mis:MICPUN_53154"/>
<feature type="repeat" description="RCC1" evidence="1">
    <location>
        <begin position="334"/>
        <end position="390"/>
    </location>
</feature>
<evidence type="ECO:0000313" key="3">
    <source>
        <dbReference type="EMBL" id="ACO69284.1"/>
    </source>
</evidence>
<reference evidence="3 4" key="1">
    <citation type="journal article" date="2009" name="Science">
        <title>Green evolution and dynamic adaptations revealed by genomes of the marine picoeukaryotes Micromonas.</title>
        <authorList>
            <person name="Worden A.Z."/>
            <person name="Lee J.H."/>
            <person name="Mock T."/>
            <person name="Rouze P."/>
            <person name="Simmons M.P."/>
            <person name="Aerts A.L."/>
            <person name="Allen A.E."/>
            <person name="Cuvelier M.L."/>
            <person name="Derelle E."/>
            <person name="Everett M.V."/>
            <person name="Foulon E."/>
            <person name="Grimwood J."/>
            <person name="Gundlach H."/>
            <person name="Henrissat B."/>
            <person name="Napoli C."/>
            <person name="McDonald S.M."/>
            <person name="Parker M.S."/>
            <person name="Rombauts S."/>
            <person name="Salamov A."/>
            <person name="Von Dassow P."/>
            <person name="Badger J.H."/>
            <person name="Coutinho P.M."/>
            <person name="Demir E."/>
            <person name="Dubchak I."/>
            <person name="Gentemann C."/>
            <person name="Eikrem W."/>
            <person name="Gready J.E."/>
            <person name="John U."/>
            <person name="Lanier W."/>
            <person name="Lindquist E.A."/>
            <person name="Lucas S."/>
            <person name="Mayer K.F."/>
            <person name="Moreau H."/>
            <person name="Not F."/>
            <person name="Otillar R."/>
            <person name="Panaud O."/>
            <person name="Pangilinan J."/>
            <person name="Paulsen I."/>
            <person name="Piegu B."/>
            <person name="Poliakov A."/>
            <person name="Robbens S."/>
            <person name="Schmutz J."/>
            <person name="Toulza E."/>
            <person name="Wyss T."/>
            <person name="Zelensky A."/>
            <person name="Zhou K."/>
            <person name="Armbrust E.V."/>
            <person name="Bhattacharya D."/>
            <person name="Goodenough U.W."/>
            <person name="Van de Peer Y."/>
            <person name="Grigoriev I.V."/>
        </authorList>
    </citation>
    <scope>NUCLEOTIDE SEQUENCE [LARGE SCALE GENOMIC DNA]</scope>
    <source>
        <strain evidence="4">RCC299 / NOUM17</strain>
    </source>
</reference>
<dbReference type="OrthoDB" id="8068875at2759"/>
<dbReference type="Pfam" id="PF13540">
    <property type="entry name" value="RCC1_2"/>
    <property type="match status" value="3"/>
</dbReference>
<dbReference type="STRING" id="296587.C1FGL6"/>
<dbReference type="SUPFAM" id="SSF50985">
    <property type="entry name" value="RCC1/BLIP-II"/>
    <property type="match status" value="1"/>
</dbReference>
<evidence type="ECO:0000256" key="1">
    <source>
        <dbReference type="PROSITE-ProRule" id="PRU00235"/>
    </source>
</evidence>
<organism evidence="3 4">
    <name type="scientific">Micromonas commoda (strain RCC299 / NOUM17 / CCMP2709)</name>
    <name type="common">Picoplanktonic green alga</name>
    <dbReference type="NCBI Taxonomy" id="296587"/>
    <lineage>
        <taxon>Eukaryota</taxon>
        <taxon>Viridiplantae</taxon>
        <taxon>Chlorophyta</taxon>
        <taxon>Mamiellophyceae</taxon>
        <taxon>Mamiellales</taxon>
        <taxon>Mamiellaceae</taxon>
        <taxon>Micromonas</taxon>
    </lineage>
</organism>
<dbReference type="GeneID" id="8245937"/>
<dbReference type="GO" id="GO:0005085">
    <property type="term" value="F:guanyl-nucleotide exchange factor activity"/>
    <property type="evidence" value="ECO:0007669"/>
    <property type="project" value="TreeGrafter"/>
</dbReference>
<accession>C1FGL6</accession>
<dbReference type="Proteomes" id="UP000002009">
    <property type="component" value="Chromosome 8"/>
</dbReference>
<dbReference type="PRINTS" id="PR00633">
    <property type="entry name" value="RCCNDNSATION"/>
</dbReference>
<dbReference type="InterPro" id="IPR000408">
    <property type="entry name" value="Reg_chr_condens"/>
</dbReference>
<proteinExistence type="predicted"/>
<feature type="repeat" description="RCC1" evidence="1">
    <location>
        <begin position="288"/>
        <end position="333"/>
    </location>
</feature>
<keyword evidence="4" id="KW-1185">Reference proteome</keyword>
<dbReference type="OMA" id="GNCDGLE"/>
<dbReference type="RefSeq" id="XP_002508026.1">
    <property type="nucleotide sequence ID" value="XM_002507980.1"/>
</dbReference>
<dbReference type="PROSITE" id="PS50012">
    <property type="entry name" value="RCC1_3"/>
    <property type="match status" value="2"/>
</dbReference>